<dbReference type="Gene3D" id="3.30.530.20">
    <property type="match status" value="1"/>
</dbReference>
<accession>A0ABW7JIY5</accession>
<comment type="caution">
    <text evidence="1">The sequence shown here is derived from an EMBL/GenBank/DDBJ whole genome shotgun (WGS) entry which is preliminary data.</text>
</comment>
<dbReference type="SUPFAM" id="SSF55961">
    <property type="entry name" value="Bet v1-like"/>
    <property type="match status" value="1"/>
</dbReference>
<evidence type="ECO:0000313" key="2">
    <source>
        <dbReference type="Proteomes" id="UP001609175"/>
    </source>
</evidence>
<dbReference type="Proteomes" id="UP001609175">
    <property type="component" value="Unassembled WGS sequence"/>
</dbReference>
<reference evidence="1 2" key="1">
    <citation type="submission" date="2024-10" db="EMBL/GenBank/DDBJ databases">
        <authorList>
            <person name="Riesco R."/>
        </authorList>
    </citation>
    <scope>NUCLEOTIDE SEQUENCE [LARGE SCALE GENOMIC DNA]</scope>
    <source>
        <strain evidence="1 2">NCIMB 15449</strain>
    </source>
</reference>
<protein>
    <submittedName>
        <fullName evidence="1">SRPBCC domain-containing protein</fullName>
    </submittedName>
</protein>
<dbReference type="InterPro" id="IPR023393">
    <property type="entry name" value="START-like_dom_sf"/>
</dbReference>
<proteinExistence type="predicted"/>
<dbReference type="RefSeq" id="WP_395113169.1">
    <property type="nucleotide sequence ID" value="NZ_JBIMSO010000026.1"/>
</dbReference>
<name>A0ABW7JIY5_9NOCA</name>
<evidence type="ECO:0000313" key="1">
    <source>
        <dbReference type="EMBL" id="MFH5207720.1"/>
    </source>
</evidence>
<dbReference type="EMBL" id="JBIMSO010000026">
    <property type="protein sequence ID" value="MFH5207720.1"/>
    <property type="molecule type" value="Genomic_DNA"/>
</dbReference>
<sequence length="145" mass="16142">MADVSVPVGKTKGAGWEIGVSKTLGYGVDEVWSVLVGEPGVWLGDGALVPTVKGEQWQADDGTVGELRSRREHDRIRLTWRRVDGREDSIVQVALKATTPQKTVVRFHQERMVDGSLREQQRKHWQAAMERLELAVANSVQTGVR</sequence>
<organism evidence="1 2">
    <name type="scientific">Antrihabitans spumae</name>
    <dbReference type="NCBI Taxonomy" id="3373370"/>
    <lineage>
        <taxon>Bacteria</taxon>
        <taxon>Bacillati</taxon>
        <taxon>Actinomycetota</taxon>
        <taxon>Actinomycetes</taxon>
        <taxon>Mycobacteriales</taxon>
        <taxon>Nocardiaceae</taxon>
        <taxon>Antrihabitans</taxon>
    </lineage>
</organism>
<gene>
    <name evidence="1" type="ORF">ACHIPZ_05750</name>
</gene>